<evidence type="ECO:0000256" key="6">
    <source>
        <dbReference type="ARBA" id="ARBA00023136"/>
    </source>
</evidence>
<feature type="transmembrane region" description="Helical" evidence="15">
    <location>
        <begin position="120"/>
        <end position="140"/>
    </location>
</feature>
<dbReference type="PANTHER" id="PTHR48022:SF2">
    <property type="entry name" value="PLASTIDIC GLUCOSE TRANSPORTER 4"/>
    <property type="match status" value="1"/>
</dbReference>
<dbReference type="SUPFAM" id="SSF103473">
    <property type="entry name" value="MFS general substrate transporter"/>
    <property type="match status" value="1"/>
</dbReference>
<comment type="subcellular location">
    <subcellularLocation>
        <location evidence="1">Membrane</location>
        <topology evidence="1">Multi-pass membrane protein</topology>
    </subcellularLocation>
</comment>
<dbReference type="Gene3D" id="1.20.1250.20">
    <property type="entry name" value="MFS general substrate transporter like domains"/>
    <property type="match status" value="1"/>
</dbReference>
<reference evidence="17" key="1">
    <citation type="submission" date="2023-08" db="EMBL/GenBank/DDBJ databases">
        <authorList>
            <person name="Chen Y."/>
            <person name="Shah S."/>
            <person name="Dougan E. K."/>
            <person name="Thang M."/>
            <person name="Chan C."/>
        </authorList>
    </citation>
    <scope>NUCLEOTIDE SEQUENCE</scope>
</reference>
<feature type="transmembrane region" description="Helical" evidence="15">
    <location>
        <begin position="258"/>
        <end position="277"/>
    </location>
</feature>
<protein>
    <recommendedName>
        <fullName evidence="13">Hexose transporter 1</fullName>
    </recommendedName>
</protein>
<evidence type="ECO:0000256" key="11">
    <source>
        <dbReference type="ARBA" id="ARBA00044668"/>
    </source>
</evidence>
<dbReference type="PRINTS" id="PR00171">
    <property type="entry name" value="SUGRTRNSPORT"/>
</dbReference>
<keyword evidence="6 15" id="KW-0472">Membrane</keyword>
<dbReference type="GO" id="GO:0005351">
    <property type="term" value="F:carbohydrate:proton symporter activity"/>
    <property type="evidence" value="ECO:0007669"/>
    <property type="project" value="TreeGrafter"/>
</dbReference>
<organism evidence="17 18">
    <name type="scientific">Effrenium voratum</name>
    <dbReference type="NCBI Taxonomy" id="2562239"/>
    <lineage>
        <taxon>Eukaryota</taxon>
        <taxon>Sar</taxon>
        <taxon>Alveolata</taxon>
        <taxon>Dinophyceae</taxon>
        <taxon>Suessiales</taxon>
        <taxon>Symbiodiniaceae</taxon>
        <taxon>Effrenium</taxon>
    </lineage>
</organism>
<feature type="transmembrane region" description="Helical" evidence="15">
    <location>
        <begin position="356"/>
        <end position="380"/>
    </location>
</feature>
<evidence type="ECO:0000256" key="1">
    <source>
        <dbReference type="ARBA" id="ARBA00004141"/>
    </source>
</evidence>
<evidence type="ECO:0000256" key="13">
    <source>
        <dbReference type="ARBA" id="ARBA00044780"/>
    </source>
</evidence>
<evidence type="ECO:0000256" key="2">
    <source>
        <dbReference type="ARBA" id="ARBA00010992"/>
    </source>
</evidence>
<evidence type="ECO:0000313" key="18">
    <source>
        <dbReference type="Proteomes" id="UP001178507"/>
    </source>
</evidence>
<dbReference type="InterPro" id="IPR050360">
    <property type="entry name" value="MFS_Sugar_Transporters"/>
</dbReference>
<dbReference type="GO" id="GO:0016020">
    <property type="term" value="C:membrane"/>
    <property type="evidence" value="ECO:0007669"/>
    <property type="project" value="UniProtKB-SubCell"/>
</dbReference>
<accession>A0AA36IBA8</accession>
<evidence type="ECO:0000256" key="5">
    <source>
        <dbReference type="ARBA" id="ARBA00022989"/>
    </source>
</evidence>
<gene>
    <name evidence="17" type="ORF">EVOR1521_LOCUS11317</name>
</gene>
<comment type="similarity">
    <text evidence="2 14">Belongs to the major facilitator superfamily. Sugar transporter (TC 2.A.1.1) family.</text>
</comment>
<comment type="catalytic activity">
    <reaction evidence="11">
        <text>D-glucosamine(out) = D-glucosamine(in)</text>
        <dbReference type="Rhea" id="RHEA:78423"/>
        <dbReference type="ChEBI" id="CHEBI:58723"/>
    </reaction>
    <physiologicalReaction direction="left-to-right" evidence="11">
        <dbReference type="Rhea" id="RHEA:78424"/>
    </physiologicalReaction>
</comment>
<feature type="transmembrane region" description="Helical" evidence="15">
    <location>
        <begin position="392"/>
        <end position="414"/>
    </location>
</feature>
<evidence type="ECO:0000256" key="3">
    <source>
        <dbReference type="ARBA" id="ARBA00011738"/>
    </source>
</evidence>
<comment type="caution">
    <text evidence="17">The sequence shown here is derived from an EMBL/GenBank/DDBJ whole genome shotgun (WGS) entry which is preliminary data.</text>
</comment>
<feature type="transmembrane region" description="Helical" evidence="15">
    <location>
        <begin position="152"/>
        <end position="172"/>
    </location>
</feature>
<evidence type="ECO:0000256" key="12">
    <source>
        <dbReference type="ARBA" id="ARBA00044710"/>
    </source>
</evidence>
<feature type="transmembrane region" description="Helical" evidence="15">
    <location>
        <begin position="178"/>
        <end position="199"/>
    </location>
</feature>
<feature type="transmembrane region" description="Helical" evidence="15">
    <location>
        <begin position="322"/>
        <end position="344"/>
    </location>
</feature>
<comment type="catalytic activity">
    <reaction evidence="10">
        <text>D-mannose(out) = D-mannose(in)</text>
        <dbReference type="Rhea" id="RHEA:78391"/>
        <dbReference type="ChEBI" id="CHEBI:4208"/>
    </reaction>
    <physiologicalReaction direction="left-to-right" evidence="10">
        <dbReference type="Rhea" id="RHEA:78392"/>
    </physiologicalReaction>
</comment>
<comment type="subunit">
    <text evidence="3">Homodimer.</text>
</comment>
<dbReference type="PANTHER" id="PTHR48022">
    <property type="entry name" value="PLASTIDIC GLUCOSE TRANSPORTER 4"/>
    <property type="match status" value="1"/>
</dbReference>
<feature type="transmembrane region" description="Helical" evidence="15">
    <location>
        <begin position="420"/>
        <end position="440"/>
    </location>
</feature>
<comment type="catalytic activity">
    <reaction evidence="9">
        <text>D-xylose(out) = D-xylose(in)</text>
        <dbReference type="Rhea" id="RHEA:78427"/>
        <dbReference type="ChEBI" id="CHEBI:53455"/>
    </reaction>
    <physiologicalReaction direction="left-to-right" evidence="9">
        <dbReference type="Rhea" id="RHEA:78428"/>
    </physiologicalReaction>
</comment>
<keyword evidence="4 15" id="KW-0812">Transmembrane</keyword>
<dbReference type="Proteomes" id="UP001178507">
    <property type="component" value="Unassembled WGS sequence"/>
</dbReference>
<dbReference type="PROSITE" id="PS50850">
    <property type="entry name" value="MFS"/>
    <property type="match status" value="1"/>
</dbReference>
<evidence type="ECO:0000256" key="4">
    <source>
        <dbReference type="ARBA" id="ARBA00022692"/>
    </source>
</evidence>
<name>A0AA36IBA8_9DINO</name>
<dbReference type="AlphaFoldDB" id="A0AA36IBA8"/>
<comment type="catalytic activity">
    <reaction evidence="12">
        <text>D-fructose(out) = D-fructose(in)</text>
        <dbReference type="Rhea" id="RHEA:60372"/>
        <dbReference type="ChEBI" id="CHEBI:37721"/>
    </reaction>
    <physiologicalReaction direction="left-to-right" evidence="12">
        <dbReference type="Rhea" id="RHEA:60373"/>
    </physiologicalReaction>
</comment>
<proteinExistence type="inferred from homology"/>
<dbReference type="Pfam" id="PF00083">
    <property type="entry name" value="Sugar_tr"/>
    <property type="match status" value="1"/>
</dbReference>
<dbReference type="InterPro" id="IPR036259">
    <property type="entry name" value="MFS_trans_sf"/>
</dbReference>
<evidence type="ECO:0000256" key="7">
    <source>
        <dbReference type="ARBA" id="ARBA00044637"/>
    </source>
</evidence>
<dbReference type="InterPro" id="IPR020846">
    <property type="entry name" value="MFS_dom"/>
</dbReference>
<feature type="transmembrane region" description="Helical" evidence="15">
    <location>
        <begin position="58"/>
        <end position="82"/>
    </location>
</feature>
<keyword evidence="5 15" id="KW-1133">Transmembrane helix</keyword>
<evidence type="ECO:0000313" key="17">
    <source>
        <dbReference type="EMBL" id="CAJ1384440.1"/>
    </source>
</evidence>
<evidence type="ECO:0000256" key="14">
    <source>
        <dbReference type="RuleBase" id="RU003346"/>
    </source>
</evidence>
<keyword evidence="14" id="KW-0813">Transport</keyword>
<evidence type="ECO:0000256" key="9">
    <source>
        <dbReference type="ARBA" id="ARBA00044656"/>
    </source>
</evidence>
<dbReference type="InterPro" id="IPR005828">
    <property type="entry name" value="MFS_sugar_transport-like"/>
</dbReference>
<keyword evidence="18" id="KW-1185">Reference proteome</keyword>
<comment type="catalytic activity">
    <reaction evidence="7">
        <text>D-galactose(in) = D-galactose(out)</text>
        <dbReference type="Rhea" id="RHEA:34915"/>
        <dbReference type="ChEBI" id="CHEBI:4139"/>
    </reaction>
    <physiologicalReaction direction="right-to-left" evidence="7">
        <dbReference type="Rhea" id="RHEA:34917"/>
    </physiologicalReaction>
</comment>
<dbReference type="InterPro" id="IPR003663">
    <property type="entry name" value="Sugar/inositol_transpt"/>
</dbReference>
<dbReference type="EMBL" id="CAUJNA010001113">
    <property type="protein sequence ID" value="CAJ1384440.1"/>
    <property type="molecule type" value="Genomic_DNA"/>
</dbReference>
<evidence type="ECO:0000256" key="8">
    <source>
        <dbReference type="ARBA" id="ARBA00044648"/>
    </source>
</evidence>
<feature type="domain" description="Major facilitator superfamily (MFS) profile" evidence="16">
    <location>
        <begin position="10"/>
        <end position="445"/>
    </location>
</feature>
<evidence type="ECO:0000259" key="16">
    <source>
        <dbReference type="PROSITE" id="PS50850"/>
    </source>
</evidence>
<dbReference type="NCBIfam" id="TIGR00879">
    <property type="entry name" value="SP"/>
    <property type="match status" value="1"/>
</dbReference>
<evidence type="ECO:0000256" key="10">
    <source>
        <dbReference type="ARBA" id="ARBA00044662"/>
    </source>
</evidence>
<sequence length="482" mass="52458">MSGNCTVIFASLLASLGAFLFGLDIGYIAPILECWSFKRDVAQLPDWEDPSSKIPSGTAGFVVGVFSIGCISVSFPLVSSYFLDTWGRKDSIQLGSLVFLLGCWVQARANSLFAICLGRLISGCAVGLLSTVVSLYQSELAPSHLRGNLTSLYQFMITLGILVAAAADIPLVGREDGWRYAIFLQVAPALVLLLGMFLLPRSPRWLVQRGRTEEALAVLQRLRDEAKAQEEFKEILASWQSSSGEGSWQDMSQRTRQLLAVGVALQLLQQLVGMNAFMYFGPRIFRILQLDENRLQALNNGVNCISTLPALFLADRCGRRSLLIWGASGMILACCTMGVLGITGPPGKEMGVKAQATVGAVFFFVINFAYGWGPIVWVYCAEIFPLQHRSKCVGLTTMSNWLGNFLIAQVSPVLLESLGFGSFFVFGFFSLAALLLACWLPETKGIALEDIQSLFDQKFGEPQAHKPAPAAHVLGNKTSGLI</sequence>
<comment type="catalytic activity">
    <reaction evidence="8">
        <text>D-glucose(out) = D-glucose(in)</text>
        <dbReference type="Rhea" id="RHEA:60376"/>
        <dbReference type="ChEBI" id="CHEBI:4167"/>
    </reaction>
    <physiologicalReaction direction="left-to-right" evidence="8">
        <dbReference type="Rhea" id="RHEA:60377"/>
    </physiologicalReaction>
</comment>
<evidence type="ECO:0000256" key="15">
    <source>
        <dbReference type="SAM" id="Phobius"/>
    </source>
</evidence>